<dbReference type="InterPro" id="IPR000835">
    <property type="entry name" value="HTH_MarR-typ"/>
</dbReference>
<comment type="caution">
    <text evidence="5">The sequence shown here is derived from an EMBL/GenBank/DDBJ whole genome shotgun (WGS) entry which is preliminary data.</text>
</comment>
<evidence type="ECO:0000256" key="1">
    <source>
        <dbReference type="ARBA" id="ARBA00023015"/>
    </source>
</evidence>
<accession>A0ABS2PJN8</accession>
<dbReference type="SUPFAM" id="SSF46785">
    <property type="entry name" value="Winged helix' DNA-binding domain"/>
    <property type="match status" value="1"/>
</dbReference>
<dbReference type="InterPro" id="IPR036388">
    <property type="entry name" value="WH-like_DNA-bd_sf"/>
</dbReference>
<evidence type="ECO:0000256" key="3">
    <source>
        <dbReference type="ARBA" id="ARBA00023163"/>
    </source>
</evidence>
<sequence>MTETAISILIKRASLAFDKQANEQLVRIGLTNSQYKILKFLYRQPSLSVTQRMIEQHFDMSNPTVTGILQNLEKNDFIYRQTNPKDARSKVIGLSQKTLDMTDELLALGAAIDQELTKNLSSSDKENLKHLLQQLLGDSPC</sequence>
<keyword evidence="2 5" id="KW-0238">DNA-binding</keyword>
<name>A0ABS2PJN8_9STRE</name>
<dbReference type="Pfam" id="PF01047">
    <property type="entry name" value="MarR"/>
    <property type="match status" value="1"/>
</dbReference>
<dbReference type="GO" id="GO:0003677">
    <property type="term" value="F:DNA binding"/>
    <property type="evidence" value="ECO:0007669"/>
    <property type="project" value="UniProtKB-KW"/>
</dbReference>
<proteinExistence type="predicted"/>
<reference evidence="5 6" key="1">
    <citation type="submission" date="2021-01" db="EMBL/GenBank/DDBJ databases">
        <title>Genomic Encyclopedia of Type Strains, Phase IV (KMG-IV): sequencing the most valuable type-strain genomes for metagenomic binning, comparative biology and taxonomic classification.</title>
        <authorList>
            <person name="Goeker M."/>
        </authorList>
    </citation>
    <scope>NUCLEOTIDE SEQUENCE [LARGE SCALE GENOMIC DNA]</scope>
    <source>
        <strain evidence="5 6">DSM 27513</strain>
    </source>
</reference>
<dbReference type="EMBL" id="JAFBEI010000004">
    <property type="protein sequence ID" value="MBM7635487.1"/>
    <property type="molecule type" value="Genomic_DNA"/>
</dbReference>
<dbReference type="PRINTS" id="PR00598">
    <property type="entry name" value="HTHMARR"/>
</dbReference>
<dbReference type="Proteomes" id="UP000809081">
    <property type="component" value="Unassembled WGS sequence"/>
</dbReference>
<evidence type="ECO:0000313" key="6">
    <source>
        <dbReference type="Proteomes" id="UP000809081"/>
    </source>
</evidence>
<evidence type="ECO:0000256" key="2">
    <source>
        <dbReference type="ARBA" id="ARBA00023125"/>
    </source>
</evidence>
<keyword evidence="3" id="KW-0804">Transcription</keyword>
<organism evidence="5 6">
    <name type="scientific">Streptococcus saliviloxodontae</name>
    <dbReference type="NCBI Taxonomy" id="1349416"/>
    <lineage>
        <taxon>Bacteria</taxon>
        <taxon>Bacillati</taxon>
        <taxon>Bacillota</taxon>
        <taxon>Bacilli</taxon>
        <taxon>Lactobacillales</taxon>
        <taxon>Streptococcaceae</taxon>
        <taxon>Streptococcus</taxon>
    </lineage>
</organism>
<dbReference type="RefSeq" id="WP_205016437.1">
    <property type="nucleotide sequence ID" value="NZ_JAFBEI010000004.1"/>
</dbReference>
<dbReference type="PANTHER" id="PTHR42756">
    <property type="entry name" value="TRANSCRIPTIONAL REGULATOR, MARR"/>
    <property type="match status" value="1"/>
</dbReference>
<feature type="domain" description="HTH marR-type" evidence="4">
    <location>
        <begin position="3"/>
        <end position="137"/>
    </location>
</feature>
<keyword evidence="1" id="KW-0805">Transcription regulation</keyword>
<dbReference type="SMART" id="SM00347">
    <property type="entry name" value="HTH_MARR"/>
    <property type="match status" value="1"/>
</dbReference>
<keyword evidence="6" id="KW-1185">Reference proteome</keyword>
<dbReference type="Gene3D" id="1.10.10.10">
    <property type="entry name" value="Winged helix-like DNA-binding domain superfamily/Winged helix DNA-binding domain"/>
    <property type="match status" value="1"/>
</dbReference>
<gene>
    <name evidence="5" type="ORF">JOC31_000279</name>
</gene>
<protein>
    <submittedName>
        <fullName evidence="5">DNA-binding MarR family transcriptional regulator</fullName>
    </submittedName>
</protein>
<evidence type="ECO:0000259" key="4">
    <source>
        <dbReference type="PROSITE" id="PS50995"/>
    </source>
</evidence>
<evidence type="ECO:0000313" key="5">
    <source>
        <dbReference type="EMBL" id="MBM7635487.1"/>
    </source>
</evidence>
<dbReference type="PANTHER" id="PTHR42756:SF1">
    <property type="entry name" value="TRANSCRIPTIONAL REPRESSOR OF EMRAB OPERON"/>
    <property type="match status" value="1"/>
</dbReference>
<dbReference type="PROSITE" id="PS50995">
    <property type="entry name" value="HTH_MARR_2"/>
    <property type="match status" value="1"/>
</dbReference>
<dbReference type="InterPro" id="IPR036390">
    <property type="entry name" value="WH_DNA-bd_sf"/>
</dbReference>